<dbReference type="AlphaFoldDB" id="A0A381P9C8"/>
<evidence type="ECO:0000256" key="6">
    <source>
        <dbReference type="ARBA" id="ARBA00023163"/>
    </source>
</evidence>
<protein>
    <recommendedName>
        <fullName evidence="1">Transcriptional regulator MraZ</fullName>
    </recommendedName>
</protein>
<evidence type="ECO:0000259" key="7">
    <source>
        <dbReference type="PROSITE" id="PS51740"/>
    </source>
</evidence>
<sequence length="154" mass="17749">MTTNLNTFTGEYSYTVDNKGRINIPAKFRKALSADNEEMFVITKGLDPCIWVYPAIVWKNIENNLKNLSSLSAINRTFIRNTVRYASSTSYDKQGRIQLTSNLIDYSHLKKKTLIIGMVNKIEIWNPDKLKEIDKKNIKIDNNAYDDLAEKIII</sequence>
<keyword evidence="3" id="KW-0677">Repeat</keyword>
<dbReference type="InterPro" id="IPR035644">
    <property type="entry name" value="MraZ_C"/>
</dbReference>
<dbReference type="InterPro" id="IPR038619">
    <property type="entry name" value="MraZ_sf"/>
</dbReference>
<feature type="domain" description="SpoVT-AbrB" evidence="7">
    <location>
        <begin position="11"/>
        <end position="57"/>
    </location>
</feature>
<dbReference type="InterPro" id="IPR037914">
    <property type="entry name" value="SpoVT-AbrB_sf"/>
</dbReference>
<dbReference type="EMBL" id="UINC01000918">
    <property type="protein sequence ID" value="SUZ63541.1"/>
    <property type="molecule type" value="Genomic_DNA"/>
</dbReference>
<dbReference type="InterPro" id="IPR007159">
    <property type="entry name" value="SpoVT-AbrB_dom"/>
</dbReference>
<evidence type="ECO:0000256" key="1">
    <source>
        <dbReference type="ARBA" id="ARBA00013860"/>
    </source>
</evidence>
<dbReference type="Pfam" id="PF02381">
    <property type="entry name" value="MraZ"/>
    <property type="match status" value="2"/>
</dbReference>
<dbReference type="PROSITE" id="PS51740">
    <property type="entry name" value="SPOVT_ABRB"/>
    <property type="match status" value="1"/>
</dbReference>
<dbReference type="CDD" id="cd16321">
    <property type="entry name" value="MraZ_C"/>
    <property type="match status" value="1"/>
</dbReference>
<name>A0A381P9C8_9ZZZZ</name>
<organism evidence="8">
    <name type="scientific">marine metagenome</name>
    <dbReference type="NCBI Taxonomy" id="408172"/>
    <lineage>
        <taxon>unclassified sequences</taxon>
        <taxon>metagenomes</taxon>
        <taxon>ecological metagenomes</taxon>
    </lineage>
</organism>
<keyword evidence="5" id="KW-0238">DNA-binding</keyword>
<evidence type="ECO:0000256" key="3">
    <source>
        <dbReference type="ARBA" id="ARBA00022737"/>
    </source>
</evidence>
<evidence type="ECO:0000256" key="2">
    <source>
        <dbReference type="ARBA" id="ARBA00022490"/>
    </source>
</evidence>
<dbReference type="GO" id="GO:2000143">
    <property type="term" value="P:negative regulation of DNA-templated transcription initiation"/>
    <property type="evidence" value="ECO:0007669"/>
    <property type="project" value="TreeGrafter"/>
</dbReference>
<keyword evidence="4" id="KW-0805">Transcription regulation</keyword>
<reference evidence="8" key="1">
    <citation type="submission" date="2018-05" db="EMBL/GenBank/DDBJ databases">
        <authorList>
            <person name="Lanie J.A."/>
            <person name="Ng W.-L."/>
            <person name="Kazmierczak K.M."/>
            <person name="Andrzejewski T.M."/>
            <person name="Davidsen T.M."/>
            <person name="Wayne K.J."/>
            <person name="Tettelin H."/>
            <person name="Glass J.I."/>
            <person name="Rusch D."/>
            <person name="Podicherti R."/>
            <person name="Tsui H.-C.T."/>
            <person name="Winkler M.E."/>
        </authorList>
    </citation>
    <scope>NUCLEOTIDE SEQUENCE</scope>
</reference>
<evidence type="ECO:0000313" key="8">
    <source>
        <dbReference type="EMBL" id="SUZ63541.1"/>
    </source>
</evidence>
<dbReference type="GO" id="GO:0000976">
    <property type="term" value="F:transcription cis-regulatory region binding"/>
    <property type="evidence" value="ECO:0007669"/>
    <property type="project" value="TreeGrafter"/>
</dbReference>
<dbReference type="SUPFAM" id="SSF89447">
    <property type="entry name" value="AbrB/MazE/MraZ-like"/>
    <property type="match status" value="1"/>
</dbReference>
<dbReference type="NCBIfam" id="TIGR00242">
    <property type="entry name" value="division/cell wall cluster transcriptional repressor MraZ"/>
    <property type="match status" value="1"/>
</dbReference>
<dbReference type="InterPro" id="IPR035642">
    <property type="entry name" value="MraZ_N"/>
</dbReference>
<keyword evidence="6" id="KW-0804">Transcription</keyword>
<dbReference type="HAMAP" id="MF_01008">
    <property type="entry name" value="MraZ"/>
    <property type="match status" value="1"/>
</dbReference>
<evidence type="ECO:0000256" key="4">
    <source>
        <dbReference type="ARBA" id="ARBA00023015"/>
    </source>
</evidence>
<dbReference type="CDD" id="cd16320">
    <property type="entry name" value="MraZ_N"/>
    <property type="match status" value="1"/>
</dbReference>
<dbReference type="InterPro" id="IPR003444">
    <property type="entry name" value="MraZ"/>
</dbReference>
<dbReference type="PANTHER" id="PTHR34701">
    <property type="entry name" value="TRANSCRIPTIONAL REGULATOR MRAZ"/>
    <property type="match status" value="1"/>
</dbReference>
<accession>A0A381P9C8</accession>
<proteinExistence type="inferred from homology"/>
<evidence type="ECO:0000256" key="5">
    <source>
        <dbReference type="ARBA" id="ARBA00023125"/>
    </source>
</evidence>
<dbReference type="GO" id="GO:0003700">
    <property type="term" value="F:DNA-binding transcription factor activity"/>
    <property type="evidence" value="ECO:0007669"/>
    <property type="project" value="InterPro"/>
</dbReference>
<keyword evidence="2" id="KW-0963">Cytoplasm</keyword>
<dbReference type="Gene3D" id="3.40.1550.20">
    <property type="entry name" value="Transcriptional regulator MraZ domain"/>
    <property type="match status" value="1"/>
</dbReference>
<gene>
    <name evidence="8" type="ORF">METZ01_LOCUS16395</name>
</gene>
<dbReference type="PANTHER" id="PTHR34701:SF1">
    <property type="entry name" value="TRANSCRIPTIONAL REGULATOR MRAZ"/>
    <property type="match status" value="1"/>
</dbReference>
<dbReference type="InterPro" id="IPR020603">
    <property type="entry name" value="MraZ_dom"/>
</dbReference>